<keyword evidence="2 5" id="KW-0472">Membrane</keyword>
<dbReference type="GO" id="GO:0005778">
    <property type="term" value="C:peroxisomal membrane"/>
    <property type="evidence" value="ECO:0007669"/>
    <property type="project" value="UniProtKB-SubCell"/>
</dbReference>
<comment type="subcellular location">
    <subcellularLocation>
        <location evidence="4">Peroxisome membrane</location>
    </subcellularLocation>
</comment>
<accession>A0A9P7BAN6</accession>
<dbReference type="InterPro" id="IPR008733">
    <property type="entry name" value="PEX11"/>
</dbReference>
<evidence type="ECO:0000256" key="3">
    <source>
        <dbReference type="ARBA" id="ARBA00023140"/>
    </source>
</evidence>
<dbReference type="GO" id="GO:0016559">
    <property type="term" value="P:peroxisome fission"/>
    <property type="evidence" value="ECO:0007669"/>
    <property type="project" value="InterPro"/>
</dbReference>
<name>A0A9P7BAN6_MAUEX</name>
<evidence type="ECO:0000256" key="5">
    <source>
        <dbReference type="SAM" id="Phobius"/>
    </source>
</evidence>
<comment type="caution">
    <text evidence="6">The sequence shown here is derived from an EMBL/GenBank/DDBJ whole genome shotgun (WGS) entry which is preliminary data.</text>
</comment>
<keyword evidence="1" id="KW-0962">Peroxisome biogenesis</keyword>
<feature type="transmembrane region" description="Helical" evidence="5">
    <location>
        <begin position="24"/>
        <end position="45"/>
    </location>
</feature>
<dbReference type="OrthoDB" id="411017at2759"/>
<evidence type="ECO:0000256" key="1">
    <source>
        <dbReference type="ARBA" id="ARBA00022593"/>
    </source>
</evidence>
<dbReference type="AlphaFoldDB" id="A0A9P7BAN6"/>
<evidence type="ECO:0000313" key="7">
    <source>
        <dbReference type="Proteomes" id="UP000750334"/>
    </source>
</evidence>
<dbReference type="PANTHER" id="PTHR12652">
    <property type="entry name" value="PEROXISOMAL BIOGENESIS FACTOR 11"/>
    <property type="match status" value="1"/>
</dbReference>
<protein>
    <submittedName>
        <fullName evidence="6">Uncharacterized protein</fullName>
    </submittedName>
</protein>
<gene>
    <name evidence="6" type="ORF">C6P45_002676</name>
</gene>
<evidence type="ECO:0000256" key="4">
    <source>
        <dbReference type="ARBA" id="ARBA00046271"/>
    </source>
</evidence>
<keyword evidence="3" id="KW-0576">Peroxisome</keyword>
<organism evidence="6 7">
    <name type="scientific">Maudiozyma exigua</name>
    <name type="common">Yeast</name>
    <name type="synonym">Kazachstania exigua</name>
    <dbReference type="NCBI Taxonomy" id="34358"/>
    <lineage>
        <taxon>Eukaryota</taxon>
        <taxon>Fungi</taxon>
        <taxon>Dikarya</taxon>
        <taxon>Ascomycota</taxon>
        <taxon>Saccharomycotina</taxon>
        <taxon>Saccharomycetes</taxon>
        <taxon>Saccharomycetales</taxon>
        <taxon>Saccharomycetaceae</taxon>
        <taxon>Maudiozyma</taxon>
    </lineage>
</organism>
<dbReference type="Proteomes" id="UP000750334">
    <property type="component" value="Unassembled WGS sequence"/>
</dbReference>
<sequence length="216" mass="25381">MAVLVDKFIVFTNITDVREKLLRWLQFFIVFISIWFPQSTIPLQLKAQILIIRKVLRCFKPLQHANTAYKHCYSTNIDYLFILKNICFMLYLGADQIVLLRMLNLISKNNFSLVQVPRFANIFWLTALSIDIRMNLNIIKKLDDKKLDKGASSQDKTQKKIVTRTRFISIRKIIWDILDTYIVSTYLQYMKSNSILIGIFGIITSTLAMQDIWNKC</sequence>
<evidence type="ECO:0000256" key="2">
    <source>
        <dbReference type="ARBA" id="ARBA00023136"/>
    </source>
</evidence>
<dbReference type="PANTHER" id="PTHR12652:SF50">
    <property type="entry name" value="PEROXIN 11"/>
    <property type="match status" value="1"/>
</dbReference>
<dbReference type="Pfam" id="PF05648">
    <property type="entry name" value="PEX11"/>
    <property type="match status" value="1"/>
</dbReference>
<keyword evidence="5" id="KW-1133">Transmembrane helix</keyword>
<evidence type="ECO:0000313" key="6">
    <source>
        <dbReference type="EMBL" id="KAG0670203.1"/>
    </source>
</evidence>
<proteinExistence type="predicted"/>
<keyword evidence="5" id="KW-0812">Transmembrane</keyword>
<reference evidence="6 7" key="1">
    <citation type="submission" date="2020-11" db="EMBL/GenBank/DDBJ databases">
        <title>Kefir isolates.</title>
        <authorList>
            <person name="Marcisauskas S."/>
            <person name="Kim Y."/>
            <person name="Blasche S."/>
        </authorList>
    </citation>
    <scope>NUCLEOTIDE SEQUENCE [LARGE SCALE GENOMIC DNA]</scope>
    <source>
        <strain evidence="6 7">OG2</strain>
    </source>
</reference>
<dbReference type="EMBL" id="PUHR01000026">
    <property type="protein sequence ID" value="KAG0670203.1"/>
    <property type="molecule type" value="Genomic_DNA"/>
</dbReference>
<keyword evidence="7" id="KW-1185">Reference proteome</keyword>